<dbReference type="EMBL" id="JAJDLA010000132">
    <property type="protein sequence ID" value="MCB8606607.1"/>
    <property type="molecule type" value="Genomic_DNA"/>
</dbReference>
<feature type="non-terminal residue" evidence="2">
    <location>
        <position position="65"/>
    </location>
</feature>
<dbReference type="Proteomes" id="UP001198010">
    <property type="component" value="Unassembled WGS sequence"/>
</dbReference>
<comment type="caution">
    <text evidence="2">The sequence shown here is derived from an EMBL/GenBank/DDBJ whole genome shotgun (WGS) entry which is preliminary data.</text>
</comment>
<name>A0AB35HFG9_9FIRM</name>
<dbReference type="Gene3D" id="1.20.120.940">
    <property type="entry name" value="Putative aromatic acid exporter, C-terminal domain"/>
    <property type="match status" value="1"/>
</dbReference>
<sequence>MPDRTKQLKENQIQIEKEFRNILRQMAEFLLSENKGDVQIKCEHLLTFIRESQEDAREHQENYWL</sequence>
<organism evidence="2 3">
    <name type="scientific">Veillonella nakazawae</name>
    <dbReference type="NCBI Taxonomy" id="2682456"/>
    <lineage>
        <taxon>Bacteria</taxon>
        <taxon>Bacillati</taxon>
        <taxon>Bacillota</taxon>
        <taxon>Negativicutes</taxon>
        <taxon>Veillonellales</taxon>
        <taxon>Veillonellaceae</taxon>
        <taxon>Veillonella</taxon>
    </lineage>
</organism>
<dbReference type="AlphaFoldDB" id="A0AB35HFG9"/>
<protein>
    <recommendedName>
        <fullName evidence="1">Putative aromatic acid exporter C-terminal domain-containing protein</fullName>
    </recommendedName>
</protein>
<dbReference type="InterPro" id="IPR038323">
    <property type="entry name" value="ArAE_1_C_sf"/>
</dbReference>
<evidence type="ECO:0000259" key="1">
    <source>
        <dbReference type="Pfam" id="PF11728"/>
    </source>
</evidence>
<dbReference type="InterPro" id="IPR021062">
    <property type="entry name" value="ArAE_1_C"/>
</dbReference>
<dbReference type="RefSeq" id="WP_227283884.1">
    <property type="nucleotide sequence ID" value="NZ_JAJDLA010000132.1"/>
</dbReference>
<feature type="domain" description="Putative aromatic acid exporter C-terminal" evidence="1">
    <location>
        <begin position="6"/>
        <end position="64"/>
    </location>
</feature>
<reference evidence="2" key="1">
    <citation type="submission" date="2021-10" db="EMBL/GenBank/DDBJ databases">
        <title>Collection of gut derived symbiotic bacterial strains cultured from healthy donors.</title>
        <authorList>
            <person name="Lin H."/>
            <person name="Littmann E."/>
            <person name="Kohout C."/>
            <person name="Pamer E.G."/>
        </authorList>
    </citation>
    <scope>NUCLEOTIDE SEQUENCE</scope>
    <source>
        <strain evidence="2">DFI.4.35</strain>
    </source>
</reference>
<gene>
    <name evidence="2" type="ORF">LJD63_10130</name>
</gene>
<dbReference type="Pfam" id="PF11728">
    <property type="entry name" value="ArAE_1_C"/>
    <property type="match status" value="1"/>
</dbReference>
<evidence type="ECO:0000313" key="3">
    <source>
        <dbReference type="Proteomes" id="UP001198010"/>
    </source>
</evidence>
<accession>A0AB35HFG9</accession>
<evidence type="ECO:0000313" key="2">
    <source>
        <dbReference type="EMBL" id="MCB8606607.1"/>
    </source>
</evidence>
<proteinExistence type="predicted"/>